<accession>A0A5M8S1E8</accession>
<reference evidence="1 2" key="1">
    <citation type="submission" date="2018-08" db="EMBL/GenBank/DDBJ databases">
        <title>Bacillus phenotypic plasticity.</title>
        <authorList>
            <person name="Hurtado E."/>
        </authorList>
    </citation>
    <scope>NUCLEOTIDE SEQUENCE [LARGE SCALE GENOMIC DNA]</scope>
    <source>
        <strain evidence="1 2">427</strain>
    </source>
</reference>
<evidence type="ECO:0000313" key="1">
    <source>
        <dbReference type="EMBL" id="KAA6453490.1"/>
    </source>
</evidence>
<name>A0A5M8S1E8_9BACI</name>
<dbReference type="AlphaFoldDB" id="A0A5M8S1E8"/>
<evidence type="ECO:0000313" key="2">
    <source>
        <dbReference type="Proteomes" id="UP000324326"/>
    </source>
</evidence>
<proteinExistence type="predicted"/>
<dbReference type="EMBL" id="QSND01000001">
    <property type="protein sequence ID" value="KAA6453490.1"/>
    <property type="molecule type" value="Genomic_DNA"/>
</dbReference>
<organism evidence="1 2">
    <name type="scientific">Bacillus swezeyi</name>
    <dbReference type="NCBI Taxonomy" id="1925020"/>
    <lineage>
        <taxon>Bacteria</taxon>
        <taxon>Bacillati</taxon>
        <taxon>Bacillota</taxon>
        <taxon>Bacilli</taxon>
        <taxon>Bacillales</taxon>
        <taxon>Bacillaceae</taxon>
        <taxon>Bacillus</taxon>
    </lineage>
</organism>
<comment type="caution">
    <text evidence="1">The sequence shown here is derived from an EMBL/GenBank/DDBJ whole genome shotgun (WGS) entry which is preliminary data.</text>
</comment>
<gene>
    <name evidence="1" type="ORF">DX927_04665</name>
</gene>
<dbReference type="Proteomes" id="UP000324326">
    <property type="component" value="Unassembled WGS sequence"/>
</dbReference>
<protein>
    <submittedName>
        <fullName evidence="1">Uncharacterized protein</fullName>
    </submittedName>
</protein>
<sequence length="66" mass="7658">MLFQLLIFTIKEIAKGTEKIAFLFKVVDCNRGVDMKRLFLMNCECRCLENSKKVTTSYSNSGRINF</sequence>